<dbReference type="Pfam" id="PF08659">
    <property type="entry name" value="KR"/>
    <property type="match status" value="1"/>
</dbReference>
<dbReference type="InterPro" id="IPR036291">
    <property type="entry name" value="NAD(P)-bd_dom_sf"/>
</dbReference>
<dbReference type="InterPro" id="IPR020841">
    <property type="entry name" value="PKS_Beta-ketoAc_synthase_dom"/>
</dbReference>
<evidence type="ECO:0000256" key="3">
    <source>
        <dbReference type="ARBA" id="ARBA00005194"/>
    </source>
</evidence>
<dbReference type="GO" id="GO:0004315">
    <property type="term" value="F:3-oxoacyl-[acyl-carrier-protein] synthase activity"/>
    <property type="evidence" value="ECO:0007669"/>
    <property type="project" value="InterPro"/>
</dbReference>
<dbReference type="InterPro" id="IPR054514">
    <property type="entry name" value="RhiE-like_linker"/>
</dbReference>
<feature type="active site" description="Proton acceptor; for dehydratase activity" evidence="11">
    <location>
        <position position="3544"/>
    </location>
</feature>
<dbReference type="SUPFAM" id="SSF53328">
    <property type="entry name" value="Formyltransferase"/>
    <property type="match status" value="1"/>
</dbReference>
<keyword evidence="8" id="KW-0808">Transferase</keyword>
<evidence type="ECO:0000256" key="7">
    <source>
        <dbReference type="ARBA" id="ARBA00022553"/>
    </source>
</evidence>
<dbReference type="Gene3D" id="3.40.50.12780">
    <property type="entry name" value="N-terminal domain of ligase-like"/>
    <property type="match status" value="1"/>
</dbReference>
<reference evidence="16 17" key="1">
    <citation type="journal article" date="2022" name="IScience">
        <title>An ultrasensitive nanofiber-based assay for enzymatic hydrolysis and deep-sea microbial degradation of cellulose.</title>
        <authorList>
            <person name="Tsudome M."/>
            <person name="Tachioka M."/>
            <person name="Miyazaki M."/>
            <person name="Uchimura K."/>
            <person name="Tsuda M."/>
            <person name="Takaki Y."/>
            <person name="Deguchi S."/>
        </authorList>
    </citation>
    <scope>NUCLEOTIDE SEQUENCE [LARGE SCALE GENOMIC DNA]</scope>
    <source>
        <strain evidence="16 17">GE09</strain>
    </source>
</reference>
<dbReference type="Gene3D" id="1.10.1200.10">
    <property type="entry name" value="ACP-like"/>
    <property type="match status" value="3"/>
</dbReference>
<dbReference type="InterPro" id="IPR049490">
    <property type="entry name" value="C883_1060-like_KR_N"/>
</dbReference>
<dbReference type="InterPro" id="IPR020806">
    <property type="entry name" value="PKS_PP-bd"/>
</dbReference>
<keyword evidence="7" id="KW-0597">Phosphoprotein</keyword>
<feature type="compositionally biased region" description="Low complexity" evidence="12">
    <location>
        <begin position="2892"/>
        <end position="2902"/>
    </location>
</feature>
<dbReference type="GO" id="GO:0004312">
    <property type="term" value="F:fatty acid synthase activity"/>
    <property type="evidence" value="ECO:0007669"/>
    <property type="project" value="TreeGrafter"/>
</dbReference>
<dbReference type="Pfam" id="PF00551">
    <property type="entry name" value="Formyl_trans_N"/>
    <property type="match status" value="1"/>
</dbReference>
<dbReference type="InterPro" id="IPR000873">
    <property type="entry name" value="AMP-dep_synth/lig_dom"/>
</dbReference>
<dbReference type="InterPro" id="IPR018201">
    <property type="entry name" value="Ketoacyl_synth_AS"/>
</dbReference>
<dbReference type="KEGG" id="marq:MARGE09_P1233"/>
<keyword evidence="17" id="KW-1185">Reference proteome</keyword>
<dbReference type="CDD" id="cd00833">
    <property type="entry name" value="PKS"/>
    <property type="match status" value="2"/>
</dbReference>
<dbReference type="Pfam" id="PF02801">
    <property type="entry name" value="Ketoacyl-synt_C"/>
    <property type="match status" value="2"/>
</dbReference>
<feature type="domain" description="Carrier" evidence="13">
    <location>
        <begin position="2662"/>
        <end position="2739"/>
    </location>
</feature>
<feature type="domain" description="PKS/mFAS DH" evidence="15">
    <location>
        <begin position="3509"/>
        <end position="3791"/>
    </location>
</feature>
<dbReference type="Pfam" id="PF22621">
    <property type="entry name" value="CurL-like_PKS_C"/>
    <property type="match status" value="1"/>
</dbReference>
<evidence type="ECO:0000313" key="17">
    <source>
        <dbReference type="Proteomes" id="UP001320119"/>
    </source>
</evidence>
<dbReference type="InterPro" id="IPR014031">
    <property type="entry name" value="Ketoacyl_synth_C"/>
</dbReference>
<feature type="region of interest" description="Disordered" evidence="12">
    <location>
        <begin position="2868"/>
        <end position="2910"/>
    </location>
</feature>
<dbReference type="Pfam" id="PF00550">
    <property type="entry name" value="PP-binding"/>
    <property type="match status" value="3"/>
</dbReference>
<dbReference type="Pfam" id="PF00501">
    <property type="entry name" value="AMP-binding"/>
    <property type="match status" value="1"/>
</dbReference>
<dbReference type="PROSITE" id="PS50075">
    <property type="entry name" value="CARRIER"/>
    <property type="match status" value="3"/>
</dbReference>
<gene>
    <name evidence="16" type="ORF">MARGE09_P1233</name>
</gene>
<dbReference type="Pfam" id="PF21089">
    <property type="entry name" value="PKS_DH_N"/>
    <property type="match status" value="2"/>
</dbReference>
<comment type="similarity">
    <text evidence="4">Belongs to the short-chain dehydrogenases/reductases (SDR) family.</text>
</comment>
<evidence type="ECO:0000256" key="8">
    <source>
        <dbReference type="ARBA" id="ARBA00022679"/>
    </source>
</evidence>
<comment type="pathway">
    <text evidence="2">Antibiotic biosynthesis.</text>
</comment>
<dbReference type="FunFam" id="3.40.47.10:FF:000019">
    <property type="entry name" value="Polyketide synthase type I"/>
    <property type="match status" value="2"/>
</dbReference>
<dbReference type="Gene3D" id="3.10.129.110">
    <property type="entry name" value="Polyketide synthase dehydratase"/>
    <property type="match status" value="2"/>
</dbReference>
<evidence type="ECO:0000259" key="14">
    <source>
        <dbReference type="PROSITE" id="PS52004"/>
    </source>
</evidence>
<dbReference type="CDD" id="cd08953">
    <property type="entry name" value="KR_2_SDR_x"/>
    <property type="match status" value="1"/>
</dbReference>
<dbReference type="SUPFAM" id="SSF56801">
    <property type="entry name" value="Acetyl-CoA synthetase-like"/>
    <property type="match status" value="1"/>
</dbReference>
<comment type="caution">
    <text evidence="11">Lacks conserved residue(s) required for the propagation of feature annotation.</text>
</comment>
<dbReference type="EMBL" id="AP023086">
    <property type="protein sequence ID" value="BCD97033.1"/>
    <property type="molecule type" value="Genomic_DNA"/>
</dbReference>
<evidence type="ECO:0000313" key="16">
    <source>
        <dbReference type="EMBL" id="BCD97033.1"/>
    </source>
</evidence>
<dbReference type="PROSITE" id="PS52004">
    <property type="entry name" value="KS3_2"/>
    <property type="match status" value="2"/>
</dbReference>
<dbReference type="PROSITE" id="PS52019">
    <property type="entry name" value="PKS_MFAS_DH"/>
    <property type="match status" value="2"/>
</dbReference>
<dbReference type="Pfam" id="PF00109">
    <property type="entry name" value="ketoacyl-synt"/>
    <property type="match status" value="2"/>
</dbReference>
<keyword evidence="9" id="KW-0677">Repeat</keyword>
<feature type="compositionally biased region" description="Basic and acidic residues" evidence="12">
    <location>
        <begin position="2868"/>
        <end position="2879"/>
    </location>
</feature>
<dbReference type="SUPFAM" id="SSF51735">
    <property type="entry name" value="NAD(P)-binding Rossmann-fold domains"/>
    <property type="match status" value="1"/>
</dbReference>
<dbReference type="InterPro" id="IPR010071">
    <property type="entry name" value="AA_adenyl_dom"/>
</dbReference>
<dbReference type="InterPro" id="IPR049551">
    <property type="entry name" value="PKS_DH_C"/>
</dbReference>
<dbReference type="Gene3D" id="3.40.50.720">
    <property type="entry name" value="NAD(P)-binding Rossmann-like Domain"/>
    <property type="match status" value="1"/>
</dbReference>
<organism evidence="16 17">
    <name type="scientific">Marinagarivorans cellulosilyticus</name>
    <dbReference type="NCBI Taxonomy" id="2721545"/>
    <lineage>
        <taxon>Bacteria</taxon>
        <taxon>Pseudomonadati</taxon>
        <taxon>Pseudomonadota</taxon>
        <taxon>Gammaproteobacteria</taxon>
        <taxon>Cellvibrionales</taxon>
        <taxon>Cellvibrionaceae</taxon>
        <taxon>Marinagarivorans</taxon>
    </lineage>
</organism>
<dbReference type="InterPro" id="IPR036736">
    <property type="entry name" value="ACP-like_sf"/>
</dbReference>
<dbReference type="SMART" id="SM01294">
    <property type="entry name" value="PKS_PP_betabranch"/>
    <property type="match status" value="1"/>
</dbReference>
<comment type="function">
    <text evidence="10">Involved in production of the polyketide antibiotic thailandamide.</text>
</comment>
<evidence type="ECO:0000256" key="12">
    <source>
        <dbReference type="SAM" id="MobiDB-lite"/>
    </source>
</evidence>
<dbReference type="GO" id="GO:0006633">
    <property type="term" value="P:fatty acid biosynthetic process"/>
    <property type="evidence" value="ECO:0007669"/>
    <property type="project" value="InterPro"/>
</dbReference>
<evidence type="ECO:0000259" key="15">
    <source>
        <dbReference type="PROSITE" id="PS52019"/>
    </source>
</evidence>
<keyword evidence="5" id="KW-0596">Phosphopantetheine</keyword>
<dbReference type="InterPro" id="IPR014030">
    <property type="entry name" value="Ketoacyl_synth_N"/>
</dbReference>
<feature type="region of interest" description="C-terminal hotdog fold" evidence="11">
    <location>
        <begin position="3649"/>
        <end position="3791"/>
    </location>
</feature>
<dbReference type="SUPFAM" id="SSF50486">
    <property type="entry name" value="FMT C-terminal domain-like"/>
    <property type="match status" value="1"/>
</dbReference>
<dbReference type="InterPro" id="IPR009081">
    <property type="entry name" value="PP-bd_ACP"/>
</dbReference>
<dbReference type="InterPro" id="IPR002376">
    <property type="entry name" value="Formyl_transf_N"/>
</dbReference>
<evidence type="ECO:0000256" key="6">
    <source>
        <dbReference type="ARBA" id="ARBA00022490"/>
    </source>
</evidence>
<dbReference type="SUPFAM" id="SSF47336">
    <property type="entry name" value="ACP-like"/>
    <property type="match status" value="3"/>
</dbReference>
<feature type="domain" description="PKS/mFAS DH" evidence="15">
    <location>
        <begin position="1843"/>
        <end position="2147"/>
    </location>
</feature>
<dbReference type="PANTHER" id="PTHR43775">
    <property type="entry name" value="FATTY ACID SYNTHASE"/>
    <property type="match status" value="1"/>
</dbReference>
<dbReference type="SUPFAM" id="SSF53901">
    <property type="entry name" value="Thiolase-like"/>
    <property type="match status" value="2"/>
</dbReference>
<dbReference type="InterPro" id="IPR011034">
    <property type="entry name" value="Formyl_transferase-like_C_sf"/>
</dbReference>
<feature type="active site" description="Proton donor; for dehydratase activity" evidence="11">
    <location>
        <position position="3710"/>
    </location>
</feature>
<dbReference type="InterPro" id="IPR016039">
    <property type="entry name" value="Thiolase-like"/>
</dbReference>
<dbReference type="Pfam" id="PF22336">
    <property type="entry name" value="RhiE-like_linker"/>
    <property type="match status" value="1"/>
</dbReference>
<dbReference type="InterPro" id="IPR020845">
    <property type="entry name" value="AMP-binding_CS"/>
</dbReference>
<dbReference type="PROSITE" id="PS00606">
    <property type="entry name" value="KS3_1"/>
    <property type="match status" value="1"/>
</dbReference>
<dbReference type="SMART" id="SM00825">
    <property type="entry name" value="PKS_KS"/>
    <property type="match status" value="2"/>
</dbReference>
<dbReference type="InterPro" id="IPR013968">
    <property type="entry name" value="PKS_KR"/>
</dbReference>
<dbReference type="RefSeq" id="WP_236986511.1">
    <property type="nucleotide sequence ID" value="NZ_AP023086.1"/>
</dbReference>
<dbReference type="PANTHER" id="PTHR43775:SF37">
    <property type="entry name" value="SI:DKEY-61P9.11"/>
    <property type="match status" value="1"/>
</dbReference>
<dbReference type="Gene3D" id="3.30.300.30">
    <property type="match status" value="1"/>
</dbReference>
<proteinExistence type="inferred from homology"/>
<dbReference type="InterPro" id="IPR042099">
    <property type="entry name" value="ANL_N_sf"/>
</dbReference>
<dbReference type="Gene3D" id="1.10.1240.100">
    <property type="match status" value="2"/>
</dbReference>
<dbReference type="InterPro" id="IPR036477">
    <property type="entry name" value="Formyl_transf_N_sf"/>
</dbReference>
<dbReference type="Gene3D" id="3.40.50.12230">
    <property type="match status" value="1"/>
</dbReference>
<evidence type="ECO:0000256" key="9">
    <source>
        <dbReference type="ARBA" id="ARBA00022737"/>
    </source>
</evidence>
<comment type="subcellular location">
    <subcellularLocation>
        <location evidence="1">Cytoplasm</location>
    </subcellularLocation>
</comment>
<feature type="domain" description="Ketosynthase family 3 (KS3)" evidence="14">
    <location>
        <begin position="2916"/>
        <end position="3349"/>
    </location>
</feature>
<evidence type="ECO:0000256" key="5">
    <source>
        <dbReference type="ARBA" id="ARBA00022450"/>
    </source>
</evidence>
<sequence length="3796" mass="420111">MDHQKFSCLIIGGTSLLIECANKWIVNGHVIKLVVTDDNDVERWAKGHDIEVIRKGSSDYLDRVMGMNFDYLFSIVNLDILPKAIINAPAILAINYHDGPLPKYGGIHATSWAIANQEPSHGISWHEMLIGVDEGRIINQQVFDIEEGESAFTLNLKCFEYAIEGFDQLVSSIEAGSLELISQDLSERSYVGKYKRPKQLAVIDWNRPSKEIVSFVKALDFEHVENPLGIAKVHINNRFFQVKEAQSTGTRSSGRPGVVESIGPNYVEVSTTTESVKLRDFKTLCGQELDFNSITNELKEGADLNFYCFDNEQTIYEESAKREVFWVRKYQEAVKVTKKKSGLPKEPSYRASIPLTDYEMDALQNNSIAAVISLLGAFIAWSRRGQGFCVGLRCSESPVEGYFFDTHPLVMEDASGMSFEDIASKIELQLREITKNEHCPIDIFSRYSSLNSQSVKGNCYEYDFIVDVNESIDYDNDYVLDDQVRLNLSLENNEWNVIAGPKFDKDLLERFTKYYSLFSSSITTKPSAKREALSGLSLISGAQIAEIDGLNDTRVAMPNKSVCEIILDKASETPNAIAVISSSTEYSYQQLQDRVSEISGCLISLGIKSGDRIGILLNRSFDMVAAFIATMKVSAVYVPLDPIYPPDRLQHMIEDSGLKVLISVENILSKLENYNGSSLLLDKDMFGGTDDLAQFPGIEDSAYIIYTSGSTGKPKGVEINHKSLTNFILSMAEEPGLSKDDHLLSVTTVCFDIAALEIYLPLTQGATLELCTEMEAKDGFALLEKLEQGRITALQATPTTWEMLIAAGWEGKEKIKAMCGGEPLRRELALKLIPRCFELWNMYGPTETTIWSSIKLIKDADEITVGRPIANTTMYVLDESLKPVWPGEKGELFIGGAGVAVGYWNREELTKERFVSQSIFNRSPERLYRTGDAAKLSTHNEVVCLGRMDNQIKLNGYRIELGEIESTIESISGIEKCVVILFESMGESKLHAFLLMDDEGKQPKVSELSASIATKLPEYMVPSEYQFVSEFSLTLNGKVDRKELLKRLDDRPPKTTAKDNLDLPQSNSIAYKQLEQNLEDNKGSTGSEAELKQAACARSVTGALYDLLANDLENIVKELIHLDDIDRDLPFGQYGFNSLGFTRFSAEIRNRYNVRVSPATFYSHSNLNKLVDFLIDGKYSAEISEYYREVLVENYRDVEEPLYSGDQDSDAQKGSSQNSGVSAMPLEDTKDGKHINGSFNSREPIAVIGMSVKMPQADNLDEYWENLISRKDCVTHIPESRWDWKNTDFEQRSENPYKWGGFIPHAASFDASFFKISPREAELMDPQQRLFLQASYHAIEDAGYCPDELNGSDTGVYVGVVTSDYWDLIQREDISPDGYTISGNINCVIANRISYHFNFTGPSSVIDTACSSSLVALHRAVQAMRSGECSQAVVGGVNIIASPYIHHSFSKNGMLSKDGRCMSFDHRANGYVRSEGIAAVILKPLSAAERDGDKIYGTILGTAENHGGKANSLSAPSGEAQSQLIQKAIKNANVDPNTISYIEAHGSGTPLGDPIEIAGIQNAYESLGVDSDHQDEICGIGSVKSNVGHLEAVAGLAGLVKVLLSLKNEVIPGMPNYEAKNPHIDLNENLFQFVSRPREWKRKSGVGNGAGRRAGVSSFGFGGVNAHVIVEEYQARDESQSGNRANALLISAPNKDKLERLVQQYLVHTLSDGGNTWEEICYTSQVGRQHFDERLIVCAASKQQAKNALEKHVDRWGSANEVLSGNVREQKEILDKLFSNIGNTSIVKTLIEQKQFNSIAQFWLAGSEVNWRALYEAAKIKRASLPLHPFAQTTFWLPNKSTHLFEAELQNAIRENSHLDHPFYDSLAASCGNLIFSLDPKDPIVGDHIVDSKVIFPAVGYLEFARLAGDQFNRENLNLPVVKLKNNVWFHALDVGFHESNKKLSIRLENRKSKVVYTIESMSELSSGQVHARGEIEYGEKPSGLVVTIDINDIRKRCNLKLERKAVYDLFSQLKFEYKTGYMPLEEVYLNDKEALSRITLPEKFENKESIVLHPSLLEGGIQTVIGILSHPSHDSSSAYLPFSMSSITINEKLSSECYIHAKLVSDELSERRGVRTFDIDIYDISGTLLVKIEGYSLKTLNALADNGNQTSPSASNVFHCFKKTWAQEPLSPIEGFHFETILLFSNEQESVDLIQAHIGTDIRVIQVMEGDRFTELSPSKFVSKGDKESLSILLEQIGEPLDAIIYGWGHERGATDESNVNEHIEQTIIPLFNLCSILSNPIYKGINLRLLCLAHIDHGEINPVQMGMGGLLRSLYQETRALKGSLVCLEALSENNVKPLIAEIAADQCYSEIKIQDGSRQVLNYKAKSVPVFIEENKFPVKPHAIYLVTGGTGAIGRKIIEHLHSIAGAKFIVIGRRPLSSDVKLAWNNKGVNYQYHSADLNRFDQIQSIIQGLGVDASKIKGVIHCAGSIDDGLLSKKSSDQIYSVIQAKAVGLYTLDILTKNIQLDFFCCFSSISSVMGNMGQTDYGYANAVIDQFVENRSQQFEKGERSGVSLSINWPLWLDGGMQADEVATNYFKKSTGIHPITTETGMSMLAYAVNKESGQVILSAGDDKKILGAMSLRSSIQNKSKHKPKSEVLLKSVKAPLSCASAMDQSKANLSQTVVEELITISEGILKVDSGSITQDTRLADAGFDSISNTELTTAINDLYSVDVTPIIFFEYETLGEVTEFLLKEYRDSIVEHCGEQPSAVDNIILEATDSEQIGASAHSLRENGEALKDLVIDELKSLSAAILKIGKEQISADEKMADLGFDSISNTELSTAINDVFDVDMTPVVFFECDTLAEVSEHLIDEYSESLERYADEKGLSQQVEHSEKVSTPIIASEKESLSSSEAPSPEASRQDGNVASKNITTSDIAIVGMQAALPGSNGLDDFWEKLLSGTDFVGEIPENRWSWQEVYGEAGPEGKTRSKWGAFLNHIDQFDADFFGISESDAQLMDPQQRMFLQLVWHTIEDAGYSVESFAGSKTGLYAGLSNRDYSEYLAKQGVGLSPQMSFGNNNAFLVNRISYLLDFNGPSEAVDTLCSSSLVALQRAVLDIQNGICDQAVVGGISLLVSPRLSSVFEQASMLSEDGRCKPFDEHANGFVRGEGGGAIFVKPLDKAVSDGDNILAVIKGSFVNHGGRANSLTAPNLKIQKQLFQDAYKRAKINPATVSLIETHGTGTKLGDPIEIKAMKKAFEEWGVTEGGTEKACALGALKSNIGHLESASGIASLIKVLLCMRHKTLPKQIHLQKENPYLELSKTPFYLVTENQPWVAKTGGDGTVQPRRAGVTSFGAGGVNAHIILEEYLEEYIAPQHVDNNPINLTEDTIVLLTLSAKTDKSLRHYAADLLAYINNHTVDLTELAYTLQQGRSNHAVKLSIEVANIIELKAALEPFISGEHSSRISYSKNGEIVYLAQSSSDKLTLINKKWLSGEVVDWSTLYIDQRVKRISLPGYPFSNKSYWVEKKSFKPTANVNFDKQNYTENFINKDFNQGEAYLAGHKVFGDEVLLGVTYPSMAIEFSRNNSNGANINSVKNVVFNEPLVLEKNNSARVVVSYTGKDKGIDFKTYFQVKGSHETKLSSVGRLTSGQLSNDVLPISALMNKIASVHQQNEVYKLLRDQGVDYSGSLLTLHRVLLGENVAIGEIELRDDLINSTSDYQLHPVWLDSAIVCGKFAFLKDQDALYIPFSIDQITFKTKPSRKSYCVVKKTLLNEQILKFDVSICDRWGTVSVEAKGMSCKRVLSQGQWSKKNA</sequence>
<dbReference type="PROSITE" id="PS00455">
    <property type="entry name" value="AMP_BINDING"/>
    <property type="match status" value="1"/>
</dbReference>
<evidence type="ECO:0000256" key="4">
    <source>
        <dbReference type="ARBA" id="ARBA00006484"/>
    </source>
</evidence>
<feature type="domain" description="Carrier" evidence="13">
    <location>
        <begin position="1103"/>
        <end position="1178"/>
    </location>
</feature>
<dbReference type="Proteomes" id="UP001320119">
    <property type="component" value="Chromosome"/>
</dbReference>
<accession>A0AAN1WGA3</accession>
<dbReference type="NCBIfam" id="TIGR01733">
    <property type="entry name" value="AA-adenyl-dom"/>
    <property type="match status" value="1"/>
</dbReference>
<feature type="region of interest" description="N-terminal hotdog fold" evidence="11">
    <location>
        <begin position="3509"/>
        <end position="3636"/>
    </location>
</feature>
<dbReference type="InterPro" id="IPR057326">
    <property type="entry name" value="KR_dom"/>
</dbReference>
<dbReference type="Pfam" id="PF21394">
    <property type="entry name" value="Beta-ketacyl_N"/>
    <property type="match status" value="1"/>
</dbReference>
<name>A0AAN1WGA3_9GAMM</name>
<feature type="domain" description="Ketosynthase family 3 (KS3)" evidence="14">
    <location>
        <begin position="1242"/>
        <end position="1672"/>
    </location>
</feature>
<protein>
    <submittedName>
        <fullName evidence="16">Polyketide synthase PksJ</fullName>
    </submittedName>
</protein>
<dbReference type="Gene3D" id="3.40.47.10">
    <property type="match status" value="2"/>
</dbReference>
<dbReference type="InterPro" id="IPR049552">
    <property type="entry name" value="PKS_DH_N"/>
</dbReference>
<feature type="region of interest" description="Disordered" evidence="12">
    <location>
        <begin position="1202"/>
        <end position="1238"/>
    </location>
</feature>
<dbReference type="InterPro" id="IPR050091">
    <property type="entry name" value="PKS_NRPS_Biosynth_Enz"/>
</dbReference>
<dbReference type="SMART" id="SM00823">
    <property type="entry name" value="PKS_PP"/>
    <property type="match status" value="3"/>
</dbReference>
<feature type="region of interest" description="C-terminal hotdog fold" evidence="11">
    <location>
        <begin position="1999"/>
        <end position="2147"/>
    </location>
</feature>
<evidence type="ECO:0000256" key="2">
    <source>
        <dbReference type="ARBA" id="ARBA00004792"/>
    </source>
</evidence>
<dbReference type="SMART" id="SM00822">
    <property type="entry name" value="PKS_KR"/>
    <property type="match status" value="1"/>
</dbReference>
<dbReference type="GO" id="GO:0005737">
    <property type="term" value="C:cytoplasm"/>
    <property type="evidence" value="ECO:0007669"/>
    <property type="project" value="UniProtKB-SubCell"/>
</dbReference>
<evidence type="ECO:0000256" key="11">
    <source>
        <dbReference type="PROSITE-ProRule" id="PRU01363"/>
    </source>
</evidence>
<evidence type="ECO:0000256" key="1">
    <source>
        <dbReference type="ARBA" id="ARBA00004496"/>
    </source>
</evidence>
<dbReference type="InterPro" id="IPR049900">
    <property type="entry name" value="PKS_mFAS_DH"/>
</dbReference>
<evidence type="ECO:0000256" key="10">
    <source>
        <dbReference type="ARBA" id="ARBA00054155"/>
    </source>
</evidence>
<feature type="domain" description="Carrier" evidence="13">
    <location>
        <begin position="2783"/>
        <end position="2857"/>
    </location>
</feature>
<dbReference type="InterPro" id="IPR042104">
    <property type="entry name" value="PKS_dehydratase_sf"/>
</dbReference>
<dbReference type="InterPro" id="IPR045851">
    <property type="entry name" value="AMP-bd_C_sf"/>
</dbReference>
<dbReference type="Pfam" id="PF14765">
    <property type="entry name" value="PS-DH"/>
    <property type="match status" value="2"/>
</dbReference>
<comment type="pathway">
    <text evidence="3">Lipid metabolism; fatty acid biosynthesis.</text>
</comment>
<feature type="compositionally biased region" description="Polar residues" evidence="12">
    <location>
        <begin position="1212"/>
        <end position="1221"/>
    </location>
</feature>
<evidence type="ECO:0000259" key="13">
    <source>
        <dbReference type="PROSITE" id="PS50075"/>
    </source>
</evidence>
<dbReference type="GO" id="GO:0031177">
    <property type="term" value="F:phosphopantetheine binding"/>
    <property type="evidence" value="ECO:0007669"/>
    <property type="project" value="InterPro"/>
</dbReference>
<keyword evidence="6" id="KW-0963">Cytoplasm</keyword>
<feature type="region of interest" description="N-terminal hotdog fold" evidence="11">
    <location>
        <begin position="1843"/>
        <end position="1983"/>
    </location>
</feature>